<proteinExistence type="predicted"/>
<comment type="caution">
    <text evidence="1">The sequence shown here is derived from an EMBL/GenBank/DDBJ whole genome shotgun (WGS) entry which is preliminary data.</text>
</comment>
<gene>
    <name evidence="1" type="ORF">B0H16DRAFT_1456038</name>
</gene>
<reference evidence="1" key="1">
    <citation type="submission" date="2023-03" db="EMBL/GenBank/DDBJ databases">
        <title>Massive genome expansion in bonnet fungi (Mycena s.s.) driven by repeated elements and novel gene families across ecological guilds.</title>
        <authorList>
            <consortium name="Lawrence Berkeley National Laboratory"/>
            <person name="Harder C.B."/>
            <person name="Miyauchi S."/>
            <person name="Viragh M."/>
            <person name="Kuo A."/>
            <person name="Thoen E."/>
            <person name="Andreopoulos B."/>
            <person name="Lu D."/>
            <person name="Skrede I."/>
            <person name="Drula E."/>
            <person name="Henrissat B."/>
            <person name="Morin E."/>
            <person name="Kohler A."/>
            <person name="Barry K."/>
            <person name="LaButti K."/>
            <person name="Morin E."/>
            <person name="Salamov A."/>
            <person name="Lipzen A."/>
            <person name="Mereny Z."/>
            <person name="Hegedus B."/>
            <person name="Baldrian P."/>
            <person name="Stursova M."/>
            <person name="Weitz H."/>
            <person name="Taylor A."/>
            <person name="Grigoriev I.V."/>
            <person name="Nagy L.G."/>
            <person name="Martin F."/>
            <person name="Kauserud H."/>
        </authorList>
    </citation>
    <scope>NUCLEOTIDE SEQUENCE</scope>
    <source>
        <strain evidence="1">CBHHK182m</strain>
    </source>
</reference>
<evidence type="ECO:0000313" key="2">
    <source>
        <dbReference type="Proteomes" id="UP001215598"/>
    </source>
</evidence>
<dbReference type="EMBL" id="JARKIB010000034">
    <property type="protein sequence ID" value="KAJ7761839.1"/>
    <property type="molecule type" value="Genomic_DNA"/>
</dbReference>
<name>A0AAD7NGZ7_9AGAR</name>
<dbReference type="Proteomes" id="UP001215598">
    <property type="component" value="Unassembled WGS sequence"/>
</dbReference>
<organism evidence="1 2">
    <name type="scientific">Mycena metata</name>
    <dbReference type="NCBI Taxonomy" id="1033252"/>
    <lineage>
        <taxon>Eukaryota</taxon>
        <taxon>Fungi</taxon>
        <taxon>Dikarya</taxon>
        <taxon>Basidiomycota</taxon>
        <taxon>Agaricomycotina</taxon>
        <taxon>Agaricomycetes</taxon>
        <taxon>Agaricomycetidae</taxon>
        <taxon>Agaricales</taxon>
        <taxon>Marasmiineae</taxon>
        <taxon>Mycenaceae</taxon>
        <taxon>Mycena</taxon>
    </lineage>
</organism>
<evidence type="ECO:0000313" key="1">
    <source>
        <dbReference type="EMBL" id="KAJ7761839.1"/>
    </source>
</evidence>
<accession>A0AAD7NGZ7</accession>
<keyword evidence="2" id="KW-1185">Reference proteome</keyword>
<dbReference type="AlphaFoldDB" id="A0AAD7NGZ7"/>
<protein>
    <submittedName>
        <fullName evidence="1">Uncharacterized protein</fullName>
    </submittedName>
</protein>
<sequence>MTDVAGDGADGGTDLAARGEQFLQALLMVQSAEAWSFAQSIHGCMQVLRGPAAQIGELICVWGWKRLGCPVLRSKIFRRPSPAENPFRSWLYWVRAYKNSRLNPTRRPSCFAPINKSELAGMPSRCPWILLAFTSGGALKIIYIHPVPVLSAGSTCLIGVSPRTWVARIPFFVCAVRESNQIWWKKPIAVDFKTDAGLSEWFQSSTTVAVQNLIMIGHVRDIGIEVDGRLIAGVGVVNGMASFLYGKLPYVERRSTRPPQRVKPRIAHNFYANSYLRSQSLRSQGL</sequence>